<dbReference type="SUPFAM" id="SSF54211">
    <property type="entry name" value="Ribosomal protein S5 domain 2-like"/>
    <property type="match status" value="2"/>
</dbReference>
<protein>
    <recommendedName>
        <fullName evidence="2 6">Imidazoleglycerol-phosphate dehydratase</fullName>
        <shortName evidence="6">IGPD</shortName>
        <ecNumber evidence="6 7">4.2.1.19</ecNumber>
    </recommendedName>
</protein>
<dbReference type="GO" id="GO:0004424">
    <property type="term" value="F:imidazoleglycerol-phosphate dehydratase activity"/>
    <property type="evidence" value="ECO:0007669"/>
    <property type="project" value="UniProtKB-UniRule"/>
</dbReference>
<keyword evidence="6" id="KW-0963">Cytoplasm</keyword>
<evidence type="ECO:0000313" key="9">
    <source>
        <dbReference type="EMBL" id="OTA41500.1"/>
    </source>
</evidence>
<comment type="subcellular location">
    <subcellularLocation>
        <location evidence="6 7">Cytoplasm</location>
    </subcellularLocation>
</comment>
<dbReference type="FunFam" id="3.30.230.40:FF:000003">
    <property type="entry name" value="Imidazoleglycerol-phosphate dehydratase HisB"/>
    <property type="match status" value="1"/>
</dbReference>
<dbReference type="HAMAP" id="MF_00076">
    <property type="entry name" value="HisB"/>
    <property type="match status" value="1"/>
</dbReference>
<dbReference type="PANTHER" id="PTHR23133:SF2">
    <property type="entry name" value="IMIDAZOLEGLYCEROL-PHOSPHATE DEHYDRATASE"/>
    <property type="match status" value="1"/>
</dbReference>
<dbReference type="PROSITE" id="PS00954">
    <property type="entry name" value="IGP_DEHYDRATASE_1"/>
    <property type="match status" value="1"/>
</dbReference>
<evidence type="ECO:0000256" key="5">
    <source>
        <dbReference type="ARBA" id="ARBA00023239"/>
    </source>
</evidence>
<comment type="similarity">
    <text evidence="6 7">Belongs to the imidazoleglycerol-phosphate dehydratase family.</text>
</comment>
<dbReference type="CDD" id="cd07914">
    <property type="entry name" value="IGPD"/>
    <property type="match status" value="1"/>
</dbReference>
<evidence type="ECO:0000256" key="6">
    <source>
        <dbReference type="HAMAP-Rule" id="MF_00076"/>
    </source>
</evidence>
<evidence type="ECO:0000256" key="2">
    <source>
        <dbReference type="ARBA" id="ARBA00016664"/>
    </source>
</evidence>
<reference evidence="8" key="3">
    <citation type="submission" date="2017-11" db="EMBL/GenBank/DDBJ databases">
        <title>Three new genomes from thermophilic consortium.</title>
        <authorList>
            <person name="Quaggio R."/>
            <person name="Amgarten D."/>
            <person name="Setubal J.C."/>
        </authorList>
    </citation>
    <scope>NUCLEOTIDE SEQUENCE</scope>
    <source>
        <strain evidence="8">ZCTH01-B2</strain>
    </source>
</reference>
<evidence type="ECO:0000256" key="7">
    <source>
        <dbReference type="RuleBase" id="RU000599"/>
    </source>
</evidence>
<comment type="pathway">
    <text evidence="1 6 7">Amino-acid biosynthesis; L-histidine biosynthesis; L-histidine from 5-phospho-alpha-D-ribose 1-diphosphate: step 6/9.</text>
</comment>
<dbReference type="PANTHER" id="PTHR23133">
    <property type="entry name" value="IMIDAZOLEGLYCEROL-PHOSPHATE DEHYDRATASE HIS7"/>
    <property type="match status" value="1"/>
</dbReference>
<dbReference type="FunFam" id="3.30.230.40:FF:000001">
    <property type="entry name" value="Imidazoleglycerol-phosphate dehydratase HisB"/>
    <property type="match status" value="1"/>
</dbReference>
<dbReference type="InterPro" id="IPR000807">
    <property type="entry name" value="ImidazoleglycerolP_deHydtase"/>
</dbReference>
<dbReference type="InterPro" id="IPR038494">
    <property type="entry name" value="IGPD_sf"/>
</dbReference>
<name>A0A1Y2T4W9_SYMTR</name>
<dbReference type="Proteomes" id="UP000732377">
    <property type="component" value="Unassembled WGS sequence"/>
</dbReference>
<dbReference type="EC" id="4.2.1.19" evidence="6 7"/>
<dbReference type="InterPro" id="IPR020565">
    <property type="entry name" value="ImidazoleglycerP_deHydtase_CS"/>
</dbReference>
<dbReference type="EMBL" id="LWLV01000418">
    <property type="protein sequence ID" value="OTA41500.1"/>
    <property type="molecule type" value="Genomic_DNA"/>
</dbReference>
<dbReference type="NCBIfam" id="NF002110">
    <property type="entry name" value="PRK00951.1-6"/>
    <property type="match status" value="1"/>
</dbReference>
<dbReference type="GO" id="GO:0000105">
    <property type="term" value="P:L-histidine biosynthetic process"/>
    <property type="evidence" value="ECO:0007669"/>
    <property type="project" value="UniProtKB-UniRule"/>
</dbReference>
<proteinExistence type="inferred from homology"/>
<dbReference type="UniPathway" id="UPA00031">
    <property type="reaction ID" value="UER00011"/>
</dbReference>
<dbReference type="RefSeq" id="WP_273377500.1">
    <property type="nucleotide sequence ID" value="NZ_JACSIR010000365.1"/>
</dbReference>
<keyword evidence="3 6" id="KW-0028">Amino-acid biosynthesis</keyword>
<reference evidence="9" key="1">
    <citation type="submission" date="2016-04" db="EMBL/GenBank/DDBJ databases">
        <authorList>
            <person name="Evans L.H."/>
            <person name="Alamgir A."/>
            <person name="Owens N."/>
            <person name="Weber N.D."/>
            <person name="Virtaneva K."/>
            <person name="Barbian K."/>
            <person name="Babar A."/>
            <person name="Rosenke K."/>
        </authorList>
    </citation>
    <scope>NUCLEOTIDE SEQUENCE [LARGE SCALE GENOMIC DNA]</scope>
    <source>
        <strain evidence="9">G2</strain>
    </source>
</reference>
<gene>
    <name evidence="6" type="primary">hisB</name>
    <name evidence="9" type="ORF">A6D92_06150</name>
    <name evidence="8" type="ORF">CWE10_01040</name>
</gene>
<keyword evidence="4 6" id="KW-0368">Histidine biosynthesis</keyword>
<dbReference type="AlphaFoldDB" id="A0A1Y2T4W9"/>
<evidence type="ECO:0000313" key="8">
    <source>
        <dbReference type="EMBL" id="MBY6274792.1"/>
    </source>
</evidence>
<dbReference type="NCBIfam" id="NF002111">
    <property type="entry name" value="PRK00951.2-1"/>
    <property type="match status" value="1"/>
</dbReference>
<dbReference type="EMBL" id="PIUK01000004">
    <property type="protein sequence ID" value="MBY6274792.1"/>
    <property type="molecule type" value="Genomic_DNA"/>
</dbReference>
<comment type="catalytic activity">
    <reaction evidence="6 7">
        <text>D-erythro-1-(imidazol-4-yl)glycerol 3-phosphate = 3-(imidazol-4-yl)-2-oxopropyl phosphate + H2O</text>
        <dbReference type="Rhea" id="RHEA:11040"/>
        <dbReference type="ChEBI" id="CHEBI:15377"/>
        <dbReference type="ChEBI" id="CHEBI:57766"/>
        <dbReference type="ChEBI" id="CHEBI:58278"/>
        <dbReference type="EC" id="4.2.1.19"/>
    </reaction>
</comment>
<accession>A0A1Y2T4W9</accession>
<organism evidence="9 10">
    <name type="scientific">Symbiobacterium thermophilum</name>
    <dbReference type="NCBI Taxonomy" id="2734"/>
    <lineage>
        <taxon>Bacteria</taxon>
        <taxon>Bacillati</taxon>
        <taxon>Bacillota</taxon>
        <taxon>Clostridia</taxon>
        <taxon>Eubacteriales</taxon>
        <taxon>Symbiobacteriaceae</taxon>
        <taxon>Symbiobacterium</taxon>
    </lineage>
</organism>
<dbReference type="Proteomes" id="UP000194267">
    <property type="component" value="Unassembled WGS sequence"/>
</dbReference>
<evidence type="ECO:0000256" key="3">
    <source>
        <dbReference type="ARBA" id="ARBA00022605"/>
    </source>
</evidence>
<keyword evidence="5 6" id="KW-0456">Lyase</keyword>
<evidence type="ECO:0000313" key="10">
    <source>
        <dbReference type="Proteomes" id="UP000194267"/>
    </source>
</evidence>
<dbReference type="PROSITE" id="PS00955">
    <property type="entry name" value="IGP_DEHYDRATASE_2"/>
    <property type="match status" value="1"/>
</dbReference>
<dbReference type="Gene3D" id="3.30.230.40">
    <property type="entry name" value="Imidazole glycerol phosphate dehydratase, domain 1"/>
    <property type="match status" value="2"/>
</dbReference>
<evidence type="ECO:0000256" key="4">
    <source>
        <dbReference type="ARBA" id="ARBA00023102"/>
    </source>
</evidence>
<dbReference type="NCBIfam" id="NF002114">
    <property type="entry name" value="PRK00951.2-4"/>
    <property type="match status" value="1"/>
</dbReference>
<dbReference type="GO" id="GO:0005737">
    <property type="term" value="C:cytoplasm"/>
    <property type="evidence" value="ECO:0007669"/>
    <property type="project" value="UniProtKB-SubCell"/>
</dbReference>
<dbReference type="NCBIfam" id="NF002109">
    <property type="entry name" value="PRK00951.1-5"/>
    <property type="match status" value="1"/>
</dbReference>
<comment type="caution">
    <text evidence="9">The sequence shown here is derived from an EMBL/GenBank/DDBJ whole genome shotgun (WGS) entry which is preliminary data.</text>
</comment>
<reference evidence="10" key="2">
    <citation type="submission" date="2016-04" db="EMBL/GenBank/DDBJ databases">
        <authorList>
            <person name="Antunes L.P."/>
            <person name="Martins L.F."/>
            <person name="Pereira R.V."/>
            <person name="Thomas A.M."/>
            <person name="Barbosa D."/>
            <person name="Nascimento L."/>
            <person name="Silva G.M."/>
            <person name="Condomitti G.W."/>
            <person name="Digiampietri L.A."/>
            <person name="Lombardi K.C."/>
            <person name="Ramos P.L."/>
            <person name="Quaggio R.B."/>
            <person name="Oliveira J.C."/>
            <person name="Pascon R.C."/>
            <person name="Cruz J.B."/>
            <person name="Silva A.M."/>
            <person name="Setubal J.C."/>
        </authorList>
    </citation>
    <scope>NUCLEOTIDE SEQUENCE [LARGE SCALE GENOMIC DNA]</scope>
</reference>
<sequence length="208" mass="22633">MTDCSRNETGALAERVGQVARKTRETDIAVTWRLDGAGRADVDTGVPFFDHMLDQIARHSLTDLTVRAVGDLEIDAHHTVEDTGIALGQALRRALGDGRSIRRYGSAFVPFDETLAFAAVDVSGRPYLVFDAALPAQKVGNFDTELAEEFFRALAMNAGITLHLKVHYGRNTHHMIEGLFKAFARALGDAVARDPRVLGVPSTKGALF</sequence>
<dbReference type="Pfam" id="PF00475">
    <property type="entry name" value="IGPD"/>
    <property type="match status" value="1"/>
</dbReference>
<dbReference type="InterPro" id="IPR020568">
    <property type="entry name" value="Ribosomal_Su5_D2-typ_SF"/>
</dbReference>
<evidence type="ECO:0000256" key="1">
    <source>
        <dbReference type="ARBA" id="ARBA00005047"/>
    </source>
</evidence>